<feature type="region of interest" description="Disordered" evidence="1">
    <location>
        <begin position="39"/>
        <end position="59"/>
    </location>
</feature>
<comment type="caution">
    <text evidence="2">The sequence shown here is derived from an EMBL/GenBank/DDBJ whole genome shotgun (WGS) entry which is preliminary data.</text>
</comment>
<evidence type="ECO:0000313" key="2">
    <source>
        <dbReference type="EMBL" id="CAF98658.1"/>
    </source>
</evidence>
<dbReference type="AlphaFoldDB" id="Q4SL24"/>
<protein>
    <submittedName>
        <fullName evidence="2">(spotted green pufferfish) hypothetical protein</fullName>
    </submittedName>
</protein>
<organism evidence="2">
    <name type="scientific">Tetraodon nigroviridis</name>
    <name type="common">Spotted green pufferfish</name>
    <name type="synonym">Chelonodon nigroviridis</name>
    <dbReference type="NCBI Taxonomy" id="99883"/>
    <lineage>
        <taxon>Eukaryota</taxon>
        <taxon>Metazoa</taxon>
        <taxon>Chordata</taxon>
        <taxon>Craniata</taxon>
        <taxon>Vertebrata</taxon>
        <taxon>Euteleostomi</taxon>
        <taxon>Actinopterygii</taxon>
        <taxon>Neopterygii</taxon>
        <taxon>Teleostei</taxon>
        <taxon>Neoteleostei</taxon>
        <taxon>Acanthomorphata</taxon>
        <taxon>Eupercaria</taxon>
        <taxon>Tetraodontiformes</taxon>
        <taxon>Tetradontoidea</taxon>
        <taxon>Tetraodontidae</taxon>
        <taxon>Tetraodon</taxon>
    </lineage>
</organism>
<accession>Q4SL24</accession>
<reference evidence="2" key="1">
    <citation type="journal article" date="2004" name="Nature">
        <title>Genome duplication in the teleost fish Tetraodon nigroviridis reveals the early vertebrate proto-karyotype.</title>
        <authorList>
            <person name="Jaillon O."/>
            <person name="Aury J.-M."/>
            <person name="Brunet F."/>
            <person name="Petit J.-L."/>
            <person name="Stange-Thomann N."/>
            <person name="Mauceli E."/>
            <person name="Bouneau L."/>
            <person name="Fischer C."/>
            <person name="Ozouf-Costaz C."/>
            <person name="Bernot A."/>
            <person name="Nicaud S."/>
            <person name="Jaffe D."/>
            <person name="Fisher S."/>
            <person name="Lutfalla G."/>
            <person name="Dossat C."/>
            <person name="Segurens B."/>
            <person name="Dasilva C."/>
            <person name="Salanoubat M."/>
            <person name="Levy M."/>
            <person name="Boudet N."/>
            <person name="Castellano S."/>
            <person name="Anthouard V."/>
            <person name="Jubin C."/>
            <person name="Castelli V."/>
            <person name="Katinka M."/>
            <person name="Vacherie B."/>
            <person name="Biemont C."/>
            <person name="Skalli Z."/>
            <person name="Cattolico L."/>
            <person name="Poulain J."/>
            <person name="De Berardinis V."/>
            <person name="Cruaud C."/>
            <person name="Duprat S."/>
            <person name="Brottier P."/>
            <person name="Coutanceau J.-P."/>
            <person name="Gouzy J."/>
            <person name="Parra G."/>
            <person name="Lardier G."/>
            <person name="Chapple C."/>
            <person name="McKernan K.J."/>
            <person name="McEwan P."/>
            <person name="Bosak S."/>
            <person name="Kellis M."/>
            <person name="Volff J.-N."/>
            <person name="Guigo R."/>
            <person name="Zody M.C."/>
            <person name="Mesirov J."/>
            <person name="Lindblad-Toh K."/>
            <person name="Birren B."/>
            <person name="Nusbaum C."/>
            <person name="Kahn D."/>
            <person name="Robinson-Rechavi M."/>
            <person name="Laudet V."/>
            <person name="Schachter V."/>
            <person name="Quetier F."/>
            <person name="Saurin W."/>
            <person name="Scarpelli C."/>
            <person name="Wincker P."/>
            <person name="Lander E.S."/>
            <person name="Weissenbach J."/>
            <person name="Roest Crollius H."/>
        </authorList>
    </citation>
    <scope>NUCLEOTIDE SEQUENCE [LARGE SCALE GENOMIC DNA]</scope>
</reference>
<name>Q4SL24_TETNG</name>
<dbReference type="EMBL" id="CAAE01014563">
    <property type="protein sequence ID" value="CAF98658.1"/>
    <property type="molecule type" value="Genomic_DNA"/>
</dbReference>
<reference evidence="2" key="2">
    <citation type="submission" date="2004-02" db="EMBL/GenBank/DDBJ databases">
        <authorList>
            <consortium name="Genoscope"/>
            <consortium name="Whitehead Institute Centre for Genome Research"/>
        </authorList>
    </citation>
    <scope>NUCLEOTIDE SEQUENCE</scope>
</reference>
<proteinExistence type="predicted"/>
<gene>
    <name evidence="2" type="ORF">GSTENG00016450001</name>
</gene>
<evidence type="ECO:0000256" key="1">
    <source>
        <dbReference type="SAM" id="MobiDB-lite"/>
    </source>
</evidence>
<sequence>MEEETGGRFGSRRGGGGGIFSVAVGQPIHLPECAQSRGLGNRCSRHRVPAGDGLGLRRHPPVQYRPSGTIWTPVLRAHVVGLMGFCARATRDRMEDAAPQSLM</sequence>
<dbReference type="KEGG" id="tng:GSTEN00016450G001"/>